<reference evidence="8 9" key="1">
    <citation type="submission" date="2015-01" db="EMBL/GenBank/DDBJ databases">
        <title>The Genome Sequence of Exophiala oligosperma CBS72588.</title>
        <authorList>
            <consortium name="The Broad Institute Genomics Platform"/>
            <person name="Cuomo C."/>
            <person name="de Hoog S."/>
            <person name="Gorbushina A."/>
            <person name="Stielow B."/>
            <person name="Teixiera M."/>
            <person name="Abouelleil A."/>
            <person name="Chapman S.B."/>
            <person name="Priest M."/>
            <person name="Young S.K."/>
            <person name="Wortman J."/>
            <person name="Nusbaum C."/>
            <person name="Birren B."/>
        </authorList>
    </citation>
    <scope>NUCLEOTIDE SEQUENCE [LARGE SCALE GENOMIC DNA]</scope>
    <source>
        <strain evidence="8 9">CBS 72588</strain>
    </source>
</reference>
<keyword evidence="2 6" id="KW-0812">Transmembrane</keyword>
<feature type="transmembrane region" description="Helical" evidence="6">
    <location>
        <begin position="458"/>
        <end position="477"/>
    </location>
</feature>
<feature type="transmembrane region" description="Helical" evidence="6">
    <location>
        <begin position="521"/>
        <end position="541"/>
    </location>
</feature>
<evidence type="ECO:0000259" key="7">
    <source>
        <dbReference type="PROSITE" id="PS50850"/>
    </source>
</evidence>
<evidence type="ECO:0000313" key="8">
    <source>
        <dbReference type="EMBL" id="KIW47250.1"/>
    </source>
</evidence>
<evidence type="ECO:0000256" key="2">
    <source>
        <dbReference type="ARBA" id="ARBA00022692"/>
    </source>
</evidence>
<feature type="transmembrane region" description="Helical" evidence="6">
    <location>
        <begin position="140"/>
        <end position="158"/>
    </location>
</feature>
<evidence type="ECO:0000256" key="1">
    <source>
        <dbReference type="ARBA" id="ARBA00004141"/>
    </source>
</evidence>
<keyword evidence="9" id="KW-1185">Reference proteome</keyword>
<feature type="transmembrane region" description="Helical" evidence="6">
    <location>
        <begin position="256"/>
        <end position="277"/>
    </location>
</feature>
<evidence type="ECO:0000256" key="5">
    <source>
        <dbReference type="SAM" id="MobiDB-lite"/>
    </source>
</evidence>
<dbReference type="InterPro" id="IPR036259">
    <property type="entry name" value="MFS_trans_sf"/>
</dbReference>
<dbReference type="GO" id="GO:0022857">
    <property type="term" value="F:transmembrane transporter activity"/>
    <property type="evidence" value="ECO:0007669"/>
    <property type="project" value="InterPro"/>
</dbReference>
<dbReference type="VEuPathDB" id="FungiDB:PV06_02835"/>
<dbReference type="HOGENOM" id="CLU_008455_13_3_1"/>
<comment type="subcellular location">
    <subcellularLocation>
        <location evidence="1">Membrane</location>
        <topology evidence="1">Multi-pass membrane protein</topology>
    </subcellularLocation>
</comment>
<protein>
    <recommendedName>
        <fullName evidence="7">Major facilitator superfamily (MFS) profile domain-containing protein</fullName>
    </recommendedName>
</protein>
<dbReference type="EMBL" id="KN847333">
    <property type="protein sequence ID" value="KIW47250.1"/>
    <property type="molecule type" value="Genomic_DNA"/>
</dbReference>
<dbReference type="SUPFAM" id="SSF103473">
    <property type="entry name" value="MFS general substrate transporter"/>
    <property type="match status" value="1"/>
</dbReference>
<keyword evidence="3 6" id="KW-1133">Transmembrane helix</keyword>
<dbReference type="RefSeq" id="XP_016267466.1">
    <property type="nucleotide sequence ID" value="XM_016403569.1"/>
</dbReference>
<feature type="compositionally biased region" description="Basic and acidic residues" evidence="5">
    <location>
        <begin position="305"/>
        <end position="318"/>
    </location>
</feature>
<dbReference type="GO" id="GO:0005886">
    <property type="term" value="C:plasma membrane"/>
    <property type="evidence" value="ECO:0007669"/>
    <property type="project" value="TreeGrafter"/>
</dbReference>
<dbReference type="STRING" id="215243.A0A0D2DX76"/>
<feature type="transmembrane region" description="Helical" evidence="6">
    <location>
        <begin position="229"/>
        <end position="250"/>
    </location>
</feature>
<feature type="domain" description="Major facilitator superfamily (MFS) profile" evidence="7">
    <location>
        <begin position="104"/>
        <end position="575"/>
    </location>
</feature>
<dbReference type="AlphaFoldDB" id="A0A0D2DX76"/>
<dbReference type="PANTHER" id="PTHR23502:SF30">
    <property type="entry name" value="TRANSPORTER, PUTATIVE (AFU_ORTHOLOGUE AFUA_8G04702)-RELATED"/>
    <property type="match status" value="1"/>
</dbReference>
<keyword evidence="4 6" id="KW-0472">Membrane</keyword>
<feature type="transmembrane region" description="Helical" evidence="6">
    <location>
        <begin position="369"/>
        <end position="392"/>
    </location>
</feature>
<evidence type="ECO:0000256" key="4">
    <source>
        <dbReference type="ARBA" id="ARBA00023136"/>
    </source>
</evidence>
<organism evidence="8 9">
    <name type="scientific">Exophiala oligosperma</name>
    <dbReference type="NCBI Taxonomy" id="215243"/>
    <lineage>
        <taxon>Eukaryota</taxon>
        <taxon>Fungi</taxon>
        <taxon>Dikarya</taxon>
        <taxon>Ascomycota</taxon>
        <taxon>Pezizomycotina</taxon>
        <taxon>Eurotiomycetes</taxon>
        <taxon>Chaetothyriomycetidae</taxon>
        <taxon>Chaetothyriales</taxon>
        <taxon>Herpotrichiellaceae</taxon>
        <taxon>Exophiala</taxon>
    </lineage>
</organism>
<dbReference type="PANTHER" id="PTHR23502">
    <property type="entry name" value="MAJOR FACILITATOR SUPERFAMILY"/>
    <property type="match status" value="1"/>
</dbReference>
<name>A0A0D2DX76_9EURO</name>
<feature type="transmembrane region" description="Helical" evidence="6">
    <location>
        <begin position="412"/>
        <end position="437"/>
    </location>
</feature>
<dbReference type="Gene3D" id="1.20.1250.20">
    <property type="entry name" value="MFS general substrate transporter like domains"/>
    <property type="match status" value="1"/>
</dbReference>
<sequence>MAELVVVARRLYVDKMVHISLPSSLICFEMSHNLQKQLTWQIVAMAENIYAEDDVPGTVRLVDIASQATSALHDASHRDIILVPQPSTDPNDPLNWTDRRKHLAVSMAYLYVLGTGIATSLQYSVLADITKDTGISTADLVQGTGVMFLFFGYACLLWQPLALTYGRRGVYLTSMLLTVPMMVWTAYSTSASEWFGHRVLIGIIVSPIESLCEVTVFDLFFAHNRGTYMGLYVFILFGSNFLAPLVAGWFNDAYGWRWTMHFGAMICAVCFVIMFFFMEETIYFRQSPVESREIDFNVSGNASLQDKDNTNNSEKDTPTTKASSMETSVRDASTINQSINSGWRKYSFFKAIPGRPSNMDMLRMVYRPVIMVFRFPTVAWAGFLYGINLAWYNVLNGTASPVLTSAPYNWTAALVGCVYTGPIIGAAIASLWSGNVADWVALRLARRNKGIREPEQRLWVLTVSGVISAAGLIVWGVGAAHNIHWVGLVFGLGMLTFGCVTGGSMAVSYNVDCFKEIAGETTVSIMLIRNTIGFGFSYAITPWWTTQGLQNCFITAAMISIACTSTFLIMIKYGKRIRRWSIPAYRKYMATTVVSQG</sequence>
<feature type="transmembrane region" description="Helical" evidence="6">
    <location>
        <begin position="483"/>
        <end position="509"/>
    </location>
</feature>
<feature type="transmembrane region" description="Helical" evidence="6">
    <location>
        <begin position="108"/>
        <end position="125"/>
    </location>
</feature>
<dbReference type="InterPro" id="IPR011701">
    <property type="entry name" value="MFS"/>
</dbReference>
<feature type="transmembrane region" description="Helical" evidence="6">
    <location>
        <begin position="199"/>
        <end position="222"/>
    </location>
</feature>
<dbReference type="OrthoDB" id="5215911at2759"/>
<dbReference type="Proteomes" id="UP000053342">
    <property type="component" value="Unassembled WGS sequence"/>
</dbReference>
<gene>
    <name evidence="8" type="ORF">PV06_02835</name>
</gene>
<evidence type="ECO:0000256" key="6">
    <source>
        <dbReference type="SAM" id="Phobius"/>
    </source>
</evidence>
<proteinExistence type="predicted"/>
<evidence type="ECO:0000256" key="3">
    <source>
        <dbReference type="ARBA" id="ARBA00022989"/>
    </source>
</evidence>
<evidence type="ECO:0000313" key="9">
    <source>
        <dbReference type="Proteomes" id="UP000053342"/>
    </source>
</evidence>
<feature type="transmembrane region" description="Helical" evidence="6">
    <location>
        <begin position="170"/>
        <end position="187"/>
    </location>
</feature>
<accession>A0A0D2DX76</accession>
<dbReference type="GeneID" id="27354909"/>
<feature type="region of interest" description="Disordered" evidence="5">
    <location>
        <begin position="301"/>
        <end position="327"/>
    </location>
</feature>
<dbReference type="Pfam" id="PF07690">
    <property type="entry name" value="MFS_1"/>
    <property type="match status" value="1"/>
</dbReference>
<feature type="transmembrane region" description="Helical" evidence="6">
    <location>
        <begin position="553"/>
        <end position="571"/>
    </location>
</feature>
<dbReference type="PROSITE" id="PS50850">
    <property type="entry name" value="MFS"/>
    <property type="match status" value="1"/>
</dbReference>
<dbReference type="InterPro" id="IPR020846">
    <property type="entry name" value="MFS_dom"/>
</dbReference>